<sequence>MKRGVIFTALTVVTLLNMQGCETHEAHAVKMIRCALAGSGDPDIPHAVIATSLNNTALYMKESGIKKNREEIVAMFEGVKDEILGPPGSSGKEQEARAKKILETEFCTEYLNSLRLELRLE</sequence>
<dbReference type="EMBL" id="JAKNRV010000236">
    <property type="protein sequence ID" value="MCK1786637.1"/>
    <property type="molecule type" value="Genomic_DNA"/>
</dbReference>
<gene>
    <name evidence="1" type="ORF">L9Z73_20475</name>
</gene>
<name>A0ABT0ELP9_9PSED</name>
<protein>
    <recommendedName>
        <fullName evidence="3">Lipoprotein</fullName>
    </recommendedName>
</protein>
<evidence type="ECO:0000313" key="2">
    <source>
        <dbReference type="Proteomes" id="UP001317085"/>
    </source>
</evidence>
<proteinExistence type="predicted"/>
<keyword evidence="2" id="KW-1185">Reference proteome</keyword>
<reference evidence="1 2" key="1">
    <citation type="submission" date="2022-02" db="EMBL/GenBank/DDBJ databases">
        <title>Comparative genomics of the first Antarctic Pseudomonas spp. capable of biotransforming 2,4,6-Trinitrotoluene.</title>
        <authorList>
            <person name="Cabrera M.A."/>
            <person name="Marquez S.L."/>
            <person name="Perez-Donoso J.M."/>
        </authorList>
    </citation>
    <scope>NUCLEOTIDE SEQUENCE [LARGE SCALE GENOMIC DNA]</scope>
    <source>
        <strain evidence="1 2">TNT11</strain>
    </source>
</reference>
<evidence type="ECO:0000313" key="1">
    <source>
        <dbReference type="EMBL" id="MCK1786637.1"/>
    </source>
</evidence>
<organism evidence="1 2">
    <name type="scientific">Pseudomonas emilianonis</name>
    <dbReference type="NCBI Taxonomy" id="2915812"/>
    <lineage>
        <taxon>Bacteria</taxon>
        <taxon>Pseudomonadati</taxon>
        <taxon>Pseudomonadota</taxon>
        <taxon>Gammaproteobacteria</taxon>
        <taxon>Pseudomonadales</taxon>
        <taxon>Pseudomonadaceae</taxon>
        <taxon>Pseudomonas</taxon>
    </lineage>
</organism>
<evidence type="ECO:0008006" key="3">
    <source>
        <dbReference type="Google" id="ProtNLM"/>
    </source>
</evidence>
<comment type="caution">
    <text evidence="1">The sequence shown here is derived from an EMBL/GenBank/DDBJ whole genome shotgun (WGS) entry which is preliminary data.</text>
</comment>
<dbReference type="Proteomes" id="UP001317085">
    <property type="component" value="Unassembled WGS sequence"/>
</dbReference>
<dbReference type="RefSeq" id="WP_247404715.1">
    <property type="nucleotide sequence ID" value="NZ_JAKNRV010000236.1"/>
</dbReference>
<accession>A0ABT0ELP9</accession>